<dbReference type="InterPro" id="IPR050391">
    <property type="entry name" value="Mito_Metabolite_Transporter"/>
</dbReference>
<evidence type="ECO:0000256" key="4">
    <source>
        <dbReference type="ARBA" id="ARBA00022692"/>
    </source>
</evidence>
<feature type="repeat" description="Solcar" evidence="8">
    <location>
        <begin position="114"/>
        <end position="206"/>
    </location>
</feature>
<organism evidence="10 11">
    <name type="scientific">Blastocystis sp. subtype 1 (strain ATCC 50177 / NandII)</name>
    <dbReference type="NCBI Taxonomy" id="478820"/>
    <lineage>
        <taxon>Eukaryota</taxon>
        <taxon>Sar</taxon>
        <taxon>Stramenopiles</taxon>
        <taxon>Bigyra</taxon>
        <taxon>Opalozoa</taxon>
        <taxon>Opalinata</taxon>
        <taxon>Blastocystidae</taxon>
        <taxon>Blastocystis</taxon>
    </lineage>
</organism>
<accession>A0A196SGM0</accession>
<comment type="caution">
    <text evidence="10">The sequence shown here is derived from an EMBL/GenBank/DDBJ whole genome shotgun (WGS) entry which is preliminary data.</text>
</comment>
<evidence type="ECO:0000256" key="3">
    <source>
        <dbReference type="ARBA" id="ARBA00022448"/>
    </source>
</evidence>
<keyword evidence="4 8" id="KW-0812">Transmembrane</keyword>
<name>A0A196SGM0_BLAHN</name>
<feature type="repeat" description="Solcar" evidence="8">
    <location>
        <begin position="220"/>
        <end position="307"/>
    </location>
</feature>
<dbReference type="PROSITE" id="PS50920">
    <property type="entry name" value="SOLCAR"/>
    <property type="match status" value="3"/>
</dbReference>
<evidence type="ECO:0000313" key="10">
    <source>
        <dbReference type="EMBL" id="OAO15466.1"/>
    </source>
</evidence>
<keyword evidence="6" id="KW-1133">Transmembrane helix</keyword>
<dbReference type="InterPro" id="IPR018108">
    <property type="entry name" value="MCP_transmembrane"/>
</dbReference>
<comment type="subcellular location">
    <subcellularLocation>
        <location evidence="1">Membrane</location>
        <topology evidence="1">Multi-pass membrane protein</topology>
    </subcellularLocation>
</comment>
<feature type="repeat" description="Solcar" evidence="8">
    <location>
        <begin position="11"/>
        <end position="104"/>
    </location>
</feature>
<dbReference type="Pfam" id="PF00153">
    <property type="entry name" value="Mito_carr"/>
    <property type="match status" value="3"/>
</dbReference>
<comment type="similarity">
    <text evidence="2 9">Belongs to the mitochondrial carrier (TC 2.A.29) family.</text>
</comment>
<evidence type="ECO:0000256" key="6">
    <source>
        <dbReference type="ARBA" id="ARBA00022989"/>
    </source>
</evidence>
<evidence type="ECO:0000256" key="8">
    <source>
        <dbReference type="PROSITE-ProRule" id="PRU00282"/>
    </source>
</evidence>
<evidence type="ECO:0000256" key="7">
    <source>
        <dbReference type="ARBA" id="ARBA00023136"/>
    </source>
</evidence>
<dbReference type="GO" id="GO:0016020">
    <property type="term" value="C:membrane"/>
    <property type="evidence" value="ECO:0007669"/>
    <property type="project" value="UniProtKB-SubCell"/>
</dbReference>
<dbReference type="AlphaFoldDB" id="A0A196SGM0"/>
<dbReference type="PANTHER" id="PTHR45618">
    <property type="entry name" value="MITOCHONDRIAL DICARBOXYLATE CARRIER-RELATED"/>
    <property type="match status" value="1"/>
</dbReference>
<dbReference type="OrthoDB" id="448427at2759"/>
<dbReference type="STRING" id="478820.A0A196SGM0"/>
<dbReference type="Gene3D" id="1.50.40.10">
    <property type="entry name" value="Mitochondrial carrier domain"/>
    <property type="match status" value="1"/>
</dbReference>
<gene>
    <name evidence="10" type="ORF">AV274_2805</name>
</gene>
<evidence type="ECO:0000256" key="2">
    <source>
        <dbReference type="ARBA" id="ARBA00006375"/>
    </source>
</evidence>
<keyword evidence="7 8" id="KW-0472">Membrane</keyword>
<evidence type="ECO:0000256" key="9">
    <source>
        <dbReference type="RuleBase" id="RU000488"/>
    </source>
</evidence>
<keyword evidence="11" id="KW-1185">Reference proteome</keyword>
<proteinExistence type="inferred from homology"/>
<evidence type="ECO:0000313" key="11">
    <source>
        <dbReference type="Proteomes" id="UP000078348"/>
    </source>
</evidence>
<reference evidence="10 11" key="1">
    <citation type="submission" date="2016-05" db="EMBL/GenBank/DDBJ databases">
        <title>Nuclear genome of Blastocystis sp. subtype 1 NandII.</title>
        <authorList>
            <person name="Gentekaki E."/>
            <person name="Curtis B."/>
            <person name="Stairs C."/>
            <person name="Eme L."/>
            <person name="Herman E."/>
            <person name="Klimes V."/>
            <person name="Arias M.C."/>
            <person name="Elias M."/>
            <person name="Hilliou F."/>
            <person name="Klute M."/>
            <person name="Malik S.-B."/>
            <person name="Pightling A."/>
            <person name="Rachubinski R."/>
            <person name="Salas D."/>
            <person name="Schlacht A."/>
            <person name="Suga H."/>
            <person name="Archibald J."/>
            <person name="Ball S.G."/>
            <person name="Clark G."/>
            <person name="Dacks J."/>
            <person name="Van Der Giezen M."/>
            <person name="Tsaousis A."/>
            <person name="Roger A."/>
        </authorList>
    </citation>
    <scope>NUCLEOTIDE SEQUENCE [LARGE SCALE GENOMIC DNA]</scope>
    <source>
        <strain evidence="11">ATCC 50177 / NandII</strain>
    </source>
</reference>
<dbReference type="Proteomes" id="UP000078348">
    <property type="component" value="Unassembled WGS sequence"/>
</dbReference>
<sequence length="315" mass="35140">MQEGTSEKSHSTVFKRWIVCAFTSSFTESVTQPFDLAKTRLQLQNTTASAAGVKKPTRGIWKTLVGVVREEGFWELFSGVGPAALRQVIYGGICTGFYKPLKNLMYPGVKNEDLDFFKRLSVSLITGISGQTCALPLDLIKVRMQADGRLKLMGQKPRYTSATNAFFTIIREEGYQAFFTGVSPTLIRAGLLTVGGIACYDSSKEWIRRHFHTSDDTTAGRLINCTGASIYSGFVSTCMSNPFDVVKTRMMEQHQGQHLYKSSIDCLIKTVRNEGVLALTKGFGATMCRMAPWQFIFYQLGEFLSMLFLHETLTN</sequence>
<evidence type="ECO:0000256" key="1">
    <source>
        <dbReference type="ARBA" id="ARBA00004141"/>
    </source>
</evidence>
<evidence type="ECO:0000256" key="5">
    <source>
        <dbReference type="ARBA" id="ARBA00022737"/>
    </source>
</evidence>
<protein>
    <submittedName>
        <fullName evidence="10">Mitochondrial substrate carrier family protein</fullName>
    </submittedName>
</protein>
<keyword evidence="3 9" id="KW-0813">Transport</keyword>
<keyword evidence="5" id="KW-0677">Repeat</keyword>
<dbReference type="InterPro" id="IPR023395">
    <property type="entry name" value="MCP_dom_sf"/>
</dbReference>
<dbReference type="EMBL" id="LXWW01000139">
    <property type="protein sequence ID" value="OAO15466.1"/>
    <property type="molecule type" value="Genomic_DNA"/>
</dbReference>
<dbReference type="SUPFAM" id="SSF103506">
    <property type="entry name" value="Mitochondrial carrier"/>
    <property type="match status" value="1"/>
</dbReference>